<comment type="caution">
    <text evidence="1">The sequence shown here is derived from an EMBL/GenBank/DDBJ whole genome shotgun (WGS) entry which is preliminary data.</text>
</comment>
<dbReference type="EMBL" id="CAJOBA010110401">
    <property type="protein sequence ID" value="CAF4551568.1"/>
    <property type="molecule type" value="Genomic_DNA"/>
</dbReference>
<dbReference type="Proteomes" id="UP000682733">
    <property type="component" value="Unassembled WGS sequence"/>
</dbReference>
<protein>
    <submittedName>
        <fullName evidence="1">Uncharacterized protein</fullName>
    </submittedName>
</protein>
<dbReference type="EMBL" id="CAJNOK010075742">
    <property type="protein sequence ID" value="CAF1673418.1"/>
    <property type="molecule type" value="Genomic_DNA"/>
</dbReference>
<dbReference type="AlphaFoldDB" id="A0A8S2GBD9"/>
<gene>
    <name evidence="1" type="ORF">OVA965_LOCUS45812</name>
    <name evidence="2" type="ORF">TMI583_LOCUS49669</name>
</gene>
<accession>A0A8S2GBD9</accession>
<evidence type="ECO:0000313" key="3">
    <source>
        <dbReference type="Proteomes" id="UP000677228"/>
    </source>
</evidence>
<organism evidence="1 3">
    <name type="scientific">Didymodactylos carnosus</name>
    <dbReference type="NCBI Taxonomy" id="1234261"/>
    <lineage>
        <taxon>Eukaryota</taxon>
        <taxon>Metazoa</taxon>
        <taxon>Spiralia</taxon>
        <taxon>Gnathifera</taxon>
        <taxon>Rotifera</taxon>
        <taxon>Eurotatoria</taxon>
        <taxon>Bdelloidea</taxon>
        <taxon>Philodinida</taxon>
        <taxon>Philodinidae</taxon>
        <taxon>Didymodactylos</taxon>
    </lineage>
</organism>
<dbReference type="Proteomes" id="UP000677228">
    <property type="component" value="Unassembled WGS sequence"/>
</dbReference>
<proteinExistence type="predicted"/>
<evidence type="ECO:0000313" key="2">
    <source>
        <dbReference type="EMBL" id="CAF4551568.1"/>
    </source>
</evidence>
<feature type="non-terminal residue" evidence="1">
    <location>
        <position position="1"/>
    </location>
</feature>
<sequence length="68" mass="7983">KGKGVDRSDVVEDISYFVKQHVQTKNISIPDYMHNFVNYKIKRSIDSAFQGRIMREDNHFVLDVPKID</sequence>
<reference evidence="1" key="1">
    <citation type="submission" date="2021-02" db="EMBL/GenBank/DDBJ databases">
        <authorList>
            <person name="Nowell W R."/>
        </authorList>
    </citation>
    <scope>NUCLEOTIDE SEQUENCE</scope>
</reference>
<evidence type="ECO:0000313" key="1">
    <source>
        <dbReference type="EMBL" id="CAF1673418.1"/>
    </source>
</evidence>
<name>A0A8S2GBD9_9BILA</name>